<dbReference type="PROSITE" id="PS51918">
    <property type="entry name" value="RADICAL_SAM"/>
    <property type="match status" value="1"/>
</dbReference>
<proteinExistence type="predicted"/>
<evidence type="ECO:0000256" key="7">
    <source>
        <dbReference type="ARBA" id="ARBA00022691"/>
    </source>
</evidence>
<dbReference type="Pfam" id="PF04055">
    <property type="entry name" value="Radical_SAM"/>
    <property type="match status" value="1"/>
</dbReference>
<gene>
    <name evidence="12" type="ORF">PHATRDRAFT_30965</name>
</gene>
<keyword evidence="8" id="KW-0479">Metal-binding</keyword>
<dbReference type="InterPro" id="IPR007197">
    <property type="entry name" value="rSAM"/>
</dbReference>
<reference evidence="13" key="2">
    <citation type="submission" date="2008-08" db="EMBL/GenBank/DDBJ databases">
        <authorList>
            <consortium name="Diatom Consortium"/>
            <person name="Grigoriev I."/>
            <person name="Grimwood J."/>
            <person name="Kuo A."/>
            <person name="Otillar R.P."/>
            <person name="Salamov A."/>
            <person name="Detter J.C."/>
            <person name="Lindquist E."/>
            <person name="Shapiro H."/>
            <person name="Lucas S."/>
            <person name="Glavina del Rio T."/>
            <person name="Pitluck S."/>
            <person name="Rokhsar D."/>
            <person name="Bowler C."/>
        </authorList>
    </citation>
    <scope>GENOME REANNOTATION</scope>
    <source>
        <strain evidence="13">CCAP 1055/1</strain>
    </source>
</reference>
<dbReference type="AlphaFoldDB" id="B7GDA2"/>
<evidence type="ECO:0000256" key="2">
    <source>
        <dbReference type="ARBA" id="ARBA00004496"/>
    </source>
</evidence>
<dbReference type="PANTHER" id="PTHR30544:SF8">
    <property type="entry name" value="RADICAL SAM SUPERFAMILY PROTEIN"/>
    <property type="match status" value="1"/>
</dbReference>
<dbReference type="EMBL" id="CM000629">
    <property type="protein sequence ID" value="EEC43466.1"/>
    <property type="molecule type" value="Genomic_DNA"/>
</dbReference>
<dbReference type="InParanoid" id="B7GDA2"/>
<accession>B7GDA2</accession>
<dbReference type="InterPro" id="IPR040072">
    <property type="entry name" value="Methyltransferase_A"/>
</dbReference>
<dbReference type="GO" id="GO:0008173">
    <property type="term" value="F:RNA methyltransferase activity"/>
    <property type="evidence" value="ECO:0007669"/>
    <property type="project" value="InterPro"/>
</dbReference>
<reference evidence="12 13" key="1">
    <citation type="journal article" date="2008" name="Nature">
        <title>The Phaeodactylum genome reveals the evolutionary history of diatom genomes.</title>
        <authorList>
            <person name="Bowler C."/>
            <person name="Allen A.E."/>
            <person name="Badger J.H."/>
            <person name="Grimwood J."/>
            <person name="Jabbari K."/>
            <person name="Kuo A."/>
            <person name="Maheswari U."/>
            <person name="Martens C."/>
            <person name="Maumus F."/>
            <person name="Otillar R.P."/>
            <person name="Rayko E."/>
            <person name="Salamov A."/>
            <person name="Vandepoele K."/>
            <person name="Beszteri B."/>
            <person name="Gruber A."/>
            <person name="Heijde M."/>
            <person name="Katinka M."/>
            <person name="Mock T."/>
            <person name="Valentin K."/>
            <person name="Verret F."/>
            <person name="Berges J.A."/>
            <person name="Brownlee C."/>
            <person name="Cadoret J.P."/>
            <person name="Chiovitti A."/>
            <person name="Choi C.J."/>
            <person name="Coesel S."/>
            <person name="De Martino A."/>
            <person name="Detter J.C."/>
            <person name="Durkin C."/>
            <person name="Falciatore A."/>
            <person name="Fournet J."/>
            <person name="Haruta M."/>
            <person name="Huysman M.J."/>
            <person name="Jenkins B.D."/>
            <person name="Jiroutova K."/>
            <person name="Jorgensen R.E."/>
            <person name="Joubert Y."/>
            <person name="Kaplan A."/>
            <person name="Kroger N."/>
            <person name="Kroth P.G."/>
            <person name="La Roche J."/>
            <person name="Lindquist E."/>
            <person name="Lommer M."/>
            <person name="Martin-Jezequel V."/>
            <person name="Lopez P.J."/>
            <person name="Lucas S."/>
            <person name="Mangogna M."/>
            <person name="McGinnis K."/>
            <person name="Medlin L.K."/>
            <person name="Montsant A."/>
            <person name="Oudot-Le Secq M.P."/>
            <person name="Napoli C."/>
            <person name="Obornik M."/>
            <person name="Parker M.S."/>
            <person name="Petit J.L."/>
            <person name="Porcel B.M."/>
            <person name="Poulsen N."/>
            <person name="Robison M."/>
            <person name="Rychlewski L."/>
            <person name="Rynearson T.A."/>
            <person name="Schmutz J."/>
            <person name="Shapiro H."/>
            <person name="Siaut M."/>
            <person name="Stanley M."/>
            <person name="Sussman M.R."/>
            <person name="Taylor A.R."/>
            <person name="Vardi A."/>
            <person name="von Dassow P."/>
            <person name="Vyverman W."/>
            <person name="Willis A."/>
            <person name="Wyrwicz L.S."/>
            <person name="Rokhsar D.S."/>
            <person name="Weissenbach J."/>
            <person name="Armbrust E.V."/>
            <person name="Green B.R."/>
            <person name="Van de Peer Y."/>
            <person name="Grigoriev I.V."/>
        </authorList>
    </citation>
    <scope>NUCLEOTIDE SEQUENCE [LARGE SCALE GENOMIC DNA]</scope>
    <source>
        <strain evidence="12 13">CCAP 1055/1</strain>
    </source>
</reference>
<keyword evidence="9" id="KW-0408">Iron</keyword>
<dbReference type="SFLD" id="SFLDS00029">
    <property type="entry name" value="Radical_SAM"/>
    <property type="match status" value="1"/>
</dbReference>
<dbReference type="OrthoDB" id="204498at2759"/>
<evidence type="ECO:0000256" key="3">
    <source>
        <dbReference type="ARBA" id="ARBA00022485"/>
    </source>
</evidence>
<name>B7GDA2_PHATC</name>
<dbReference type="GO" id="GO:0070475">
    <property type="term" value="P:rRNA base methylation"/>
    <property type="evidence" value="ECO:0007669"/>
    <property type="project" value="TreeGrafter"/>
</dbReference>
<keyword evidence="5" id="KW-0489">Methyltransferase</keyword>
<keyword evidence="7" id="KW-0949">S-adenosyl-L-methionine</keyword>
<dbReference type="SFLD" id="SFLDG01062">
    <property type="entry name" value="methyltransferase_(Class_A)"/>
    <property type="match status" value="1"/>
</dbReference>
<comment type="subcellular location">
    <subcellularLocation>
        <location evidence="2">Cytoplasm</location>
    </subcellularLocation>
</comment>
<feature type="domain" description="Radical SAM core" evidence="11">
    <location>
        <begin position="124"/>
        <end position="355"/>
    </location>
</feature>
<comment type="cofactor">
    <cofactor evidence="1">
        <name>[4Fe-4S] cluster</name>
        <dbReference type="ChEBI" id="CHEBI:49883"/>
    </cofactor>
</comment>
<dbReference type="KEGG" id="pti:PHATRDRAFT_30965"/>
<dbReference type="STRING" id="556484.B7GDA2"/>
<evidence type="ECO:0000256" key="9">
    <source>
        <dbReference type="ARBA" id="ARBA00023004"/>
    </source>
</evidence>
<evidence type="ECO:0000259" key="11">
    <source>
        <dbReference type="PROSITE" id="PS51918"/>
    </source>
</evidence>
<dbReference type="SFLD" id="SFLDF00275">
    <property type="entry name" value="adenosine_C2_methyltransferase"/>
    <property type="match status" value="1"/>
</dbReference>
<evidence type="ECO:0000313" key="12">
    <source>
        <dbReference type="EMBL" id="EEC43466.1"/>
    </source>
</evidence>
<protein>
    <recommendedName>
        <fullName evidence="11">Radical SAM core domain-containing protein</fullName>
    </recommendedName>
</protein>
<evidence type="ECO:0000256" key="10">
    <source>
        <dbReference type="ARBA" id="ARBA00023014"/>
    </source>
</evidence>
<dbReference type="InterPro" id="IPR004383">
    <property type="entry name" value="rRNA_lsu_MTrfase_RlmN/Cfr"/>
</dbReference>
<evidence type="ECO:0000313" key="13">
    <source>
        <dbReference type="Proteomes" id="UP000000759"/>
    </source>
</evidence>
<sequence length="387" mass="43183">MISPFHITAFYAALHRQHYPDLPTFVANYYKFENGETSSGPTVVRPLKNRVSTKKNRNKSQLPRKFLDFLQEDAQSSGFVTVTSRIEFAQTSADRSTTKLAVQLHDGQLVESVLMRYVSTATSNNSRASLCVSSQCGCAMGCTFCATGTMGLSGNLTAGEILEQIPLPKLDLVRNVVFMGMGEPLDNYSNVVEACRALIDRQRWNLAHGRVTVSTVGLVSQIRKLTAELPEVSLALSLHAPNQQDRQAIVPTAKHYPLEDLIDALDQHMMAYLQKRTNPMIEYVMLEGPTSTLECAHQLGKLCENRHLVVNLIPYNQTNVRDVLRCPSREHMEEFREIVASYGSFCTIRKTMGADIDSACGQLITLRENKQSQNEHNAKGDVKDIED</sequence>
<keyword evidence="13" id="KW-1185">Reference proteome</keyword>
<keyword evidence="4" id="KW-0963">Cytoplasm</keyword>
<keyword evidence="10" id="KW-0411">Iron-sulfur</keyword>
<dbReference type="GO" id="GO:0030488">
    <property type="term" value="P:tRNA methylation"/>
    <property type="evidence" value="ECO:0007669"/>
    <property type="project" value="TreeGrafter"/>
</dbReference>
<dbReference type="Proteomes" id="UP000000759">
    <property type="component" value="Chromosome 27"/>
</dbReference>
<dbReference type="InterPro" id="IPR058240">
    <property type="entry name" value="rSAM_sf"/>
</dbReference>
<keyword evidence="6" id="KW-0808">Transferase</keyword>
<dbReference type="Gene3D" id="3.20.20.70">
    <property type="entry name" value="Aldolase class I"/>
    <property type="match status" value="1"/>
</dbReference>
<dbReference type="eggNOG" id="ENOG502QQ98">
    <property type="taxonomic scope" value="Eukaryota"/>
</dbReference>
<dbReference type="PANTHER" id="PTHR30544">
    <property type="entry name" value="23S RRNA METHYLTRANSFERASE"/>
    <property type="match status" value="1"/>
</dbReference>
<feature type="non-terminal residue" evidence="12">
    <location>
        <position position="387"/>
    </location>
</feature>
<dbReference type="GO" id="GO:0005737">
    <property type="term" value="C:cytoplasm"/>
    <property type="evidence" value="ECO:0007669"/>
    <property type="project" value="UniProtKB-SubCell"/>
</dbReference>
<dbReference type="CDD" id="cd01335">
    <property type="entry name" value="Radical_SAM"/>
    <property type="match status" value="1"/>
</dbReference>
<dbReference type="SUPFAM" id="SSF102114">
    <property type="entry name" value="Radical SAM enzymes"/>
    <property type="match status" value="1"/>
</dbReference>
<evidence type="ECO:0000256" key="4">
    <source>
        <dbReference type="ARBA" id="ARBA00022490"/>
    </source>
</evidence>
<dbReference type="GO" id="GO:0051539">
    <property type="term" value="F:4 iron, 4 sulfur cluster binding"/>
    <property type="evidence" value="ECO:0007669"/>
    <property type="project" value="UniProtKB-KW"/>
</dbReference>
<dbReference type="InterPro" id="IPR013785">
    <property type="entry name" value="Aldolase_TIM"/>
</dbReference>
<evidence type="ECO:0000256" key="5">
    <source>
        <dbReference type="ARBA" id="ARBA00022603"/>
    </source>
</evidence>
<dbReference type="HOGENOM" id="CLU_528399_0_0_1"/>
<keyword evidence="3" id="KW-0004">4Fe-4S</keyword>
<dbReference type="GO" id="GO:0046872">
    <property type="term" value="F:metal ion binding"/>
    <property type="evidence" value="ECO:0007669"/>
    <property type="project" value="UniProtKB-KW"/>
</dbReference>
<organism evidence="12 13">
    <name type="scientific">Phaeodactylum tricornutum (strain CCAP 1055/1)</name>
    <dbReference type="NCBI Taxonomy" id="556484"/>
    <lineage>
        <taxon>Eukaryota</taxon>
        <taxon>Sar</taxon>
        <taxon>Stramenopiles</taxon>
        <taxon>Ochrophyta</taxon>
        <taxon>Bacillariophyta</taxon>
        <taxon>Bacillariophyceae</taxon>
        <taxon>Bacillariophycidae</taxon>
        <taxon>Naviculales</taxon>
        <taxon>Phaeodactylaceae</taxon>
        <taxon>Phaeodactylum</taxon>
    </lineage>
</organism>
<evidence type="ECO:0000256" key="6">
    <source>
        <dbReference type="ARBA" id="ARBA00022679"/>
    </source>
</evidence>
<dbReference type="GeneID" id="7198892"/>
<dbReference type="PaxDb" id="2850-Phatr30965"/>
<evidence type="ECO:0000256" key="1">
    <source>
        <dbReference type="ARBA" id="ARBA00001966"/>
    </source>
</evidence>
<dbReference type="RefSeq" id="XP_002185019.1">
    <property type="nucleotide sequence ID" value="XM_002184983.1"/>
</dbReference>
<evidence type="ECO:0000256" key="8">
    <source>
        <dbReference type="ARBA" id="ARBA00022723"/>
    </source>
</evidence>